<name>A0ABY4V7X2_9GAMM</name>
<protein>
    <recommendedName>
        <fullName evidence="3">Neutral ceramidase</fullName>
        <ecNumber evidence="3">3.5.1.23</ecNumber>
    </recommendedName>
</protein>
<evidence type="ECO:0000313" key="6">
    <source>
        <dbReference type="EMBL" id="USD20277.1"/>
    </source>
</evidence>
<gene>
    <name evidence="6" type="ORF">MJO52_14475</name>
</gene>
<dbReference type="EMBL" id="CP092418">
    <property type="protein sequence ID" value="USD20277.1"/>
    <property type="molecule type" value="Genomic_DNA"/>
</dbReference>
<feature type="domain" description="Neutral/alkaline non-lysosomal ceramidase C-terminal" evidence="5">
    <location>
        <begin position="530"/>
        <end position="692"/>
    </location>
</feature>
<evidence type="ECO:0000259" key="4">
    <source>
        <dbReference type="Pfam" id="PF04734"/>
    </source>
</evidence>
<dbReference type="Pfam" id="PF17048">
    <property type="entry name" value="Ceramidse_alk_C"/>
    <property type="match status" value="1"/>
</dbReference>
<dbReference type="PANTHER" id="PTHR12670">
    <property type="entry name" value="CERAMIDASE"/>
    <property type="match status" value="1"/>
</dbReference>
<proteinExistence type="inferred from homology"/>
<comment type="catalytic activity">
    <reaction evidence="3">
        <text>an N-acylsphing-4-enine + H2O = sphing-4-enine + a fatty acid</text>
        <dbReference type="Rhea" id="RHEA:20856"/>
        <dbReference type="ChEBI" id="CHEBI:15377"/>
        <dbReference type="ChEBI" id="CHEBI:28868"/>
        <dbReference type="ChEBI" id="CHEBI:52639"/>
        <dbReference type="ChEBI" id="CHEBI:57756"/>
        <dbReference type="EC" id="3.5.1.23"/>
    </reaction>
</comment>
<dbReference type="Pfam" id="PF04734">
    <property type="entry name" value="Ceramidase_alk"/>
    <property type="match status" value="1"/>
</dbReference>
<evidence type="ECO:0000256" key="2">
    <source>
        <dbReference type="ARBA" id="ARBA00022801"/>
    </source>
</evidence>
<keyword evidence="3" id="KW-0443">Lipid metabolism</keyword>
<sequence>MKTKIIRWYTTFFILLGFSPLALSAEWLLGTGKYDITGPAADVGMVGYGETSQTTKGIHSRLWSRAFVIANPQDSQRLVFVSADLQSITQGVKQGVVAKLKSRYGNDRFTDENVMLTATHTHVGPGGYDHYVMLNMSALGYAEDNYNAIVEGIYQSIVMANSSLAEGDIYLEQGTLLNTSINRNPEPYAQNPDTGNYQYNTNKTMTQLKLVNANNKALGIINWFALHNVSLGTGQRQLSSDHKGAASYLFEQWASNQTDSTGNLVAAFANSNLGDASPNICGPGNGCGSSEYESLELAAEKQANKAKSLYSTSNNKLLNNLDYRHQYIYFPGYTVAGEYTGEGQQNICEGAVGWSFTAGSSWDGPSGIDGIFEGMSVENEGTEWDRSESLFESVVRGFPLFGLMNAFSAAAVYKDTQDDPCQYPKPTFVERKVVGQQLYTPYLPFQMFRIGSLVLVAAPSEMTTMAGRRLEEKVLASMQGHGVTRVVIAGLANAYTGYVTTHEEFDRQHYEGGHTIYGPNTLAAYQQIYTGMANAMNNNLAVDAGPTPTDLSNDQIIHVIGVVYDDKRLWESFGQVWNDVRSNYSVGDTVSASFRSGHPRNDFRTGDTFIEIQRKVNGNWETYLTDNDLDTRFIWTRDTAVDCLACSFAEGQWVIGEDTPAGTYRIKHKGNWKSGWTGKVSSYSGKSSSFTVNN</sequence>
<evidence type="ECO:0000256" key="1">
    <source>
        <dbReference type="ARBA" id="ARBA00009835"/>
    </source>
</evidence>
<organism evidence="6 7">
    <name type="scientific">Microbulbifer variabilis</name>
    <dbReference type="NCBI Taxonomy" id="266805"/>
    <lineage>
        <taxon>Bacteria</taxon>
        <taxon>Pseudomonadati</taxon>
        <taxon>Pseudomonadota</taxon>
        <taxon>Gammaproteobacteria</taxon>
        <taxon>Cellvibrionales</taxon>
        <taxon>Microbulbiferaceae</taxon>
        <taxon>Microbulbifer</taxon>
    </lineage>
</organism>
<dbReference type="PANTHER" id="PTHR12670:SF1">
    <property type="entry name" value="NEUTRAL CERAMIDASE"/>
    <property type="match status" value="1"/>
</dbReference>
<keyword evidence="3" id="KW-0746">Sphingolipid metabolism</keyword>
<accession>A0ABY4V7X2</accession>
<dbReference type="EC" id="3.5.1.23" evidence="3"/>
<evidence type="ECO:0000313" key="7">
    <source>
        <dbReference type="Proteomes" id="UP001055658"/>
    </source>
</evidence>
<keyword evidence="7" id="KW-1185">Reference proteome</keyword>
<dbReference type="InterPro" id="IPR031331">
    <property type="entry name" value="NEUT/ALK_ceramidase_C"/>
</dbReference>
<dbReference type="Proteomes" id="UP001055658">
    <property type="component" value="Chromosome"/>
</dbReference>
<dbReference type="Gene3D" id="2.60.40.2300">
    <property type="entry name" value="Neutral/alkaline non-lysosomal ceramidase, C-terminal domain"/>
    <property type="match status" value="1"/>
</dbReference>
<evidence type="ECO:0000259" key="5">
    <source>
        <dbReference type="Pfam" id="PF17048"/>
    </source>
</evidence>
<comment type="similarity">
    <text evidence="1 3">Belongs to the neutral ceramidase family.</text>
</comment>
<evidence type="ECO:0000256" key="3">
    <source>
        <dbReference type="RuleBase" id="RU366019"/>
    </source>
</evidence>
<dbReference type="InterPro" id="IPR031329">
    <property type="entry name" value="NEUT/ALK_ceramidase_N"/>
</dbReference>
<dbReference type="InterPro" id="IPR006823">
    <property type="entry name" value="Ceramidase_alk"/>
</dbReference>
<dbReference type="InterPro" id="IPR038445">
    <property type="entry name" value="NCDase_C_sf"/>
</dbReference>
<feature type="domain" description="Neutral/alkaline non-lysosomal ceramidase N-terminal" evidence="4">
    <location>
        <begin position="27"/>
        <end position="527"/>
    </location>
</feature>
<reference evidence="6" key="1">
    <citation type="submission" date="2022-02" db="EMBL/GenBank/DDBJ databases">
        <title>Coral-associated bacteria.</title>
        <authorList>
            <person name="Tang K."/>
            <person name="Wang X."/>
        </authorList>
    </citation>
    <scope>NUCLEOTIDE SEQUENCE</scope>
    <source>
        <strain evidence="6">SCSIO 43006</strain>
    </source>
</reference>
<dbReference type="RefSeq" id="WP_252082501.1">
    <property type="nucleotide sequence ID" value="NZ_CP092418.1"/>
</dbReference>
<keyword evidence="2 3" id="KW-0378">Hydrolase</keyword>